<dbReference type="PATRIC" id="fig|1244083.3.peg.1974"/>
<dbReference type="Proteomes" id="UP000011939">
    <property type="component" value="Unassembled WGS sequence"/>
</dbReference>
<proteinExistence type="predicted"/>
<evidence type="ECO:0000313" key="1">
    <source>
        <dbReference type="EMBL" id="EKU10656.1"/>
    </source>
</evidence>
<evidence type="ECO:0000313" key="2">
    <source>
        <dbReference type="Proteomes" id="UP000011939"/>
    </source>
</evidence>
<protein>
    <submittedName>
        <fullName evidence="1">Uncharacterized protein</fullName>
    </submittedName>
</protein>
<accession>M5IPK1</accession>
<organism evidence="1 2">
    <name type="scientific">Campylobacter showae CSUNSWCD</name>
    <dbReference type="NCBI Taxonomy" id="1244083"/>
    <lineage>
        <taxon>Bacteria</taxon>
        <taxon>Pseudomonadati</taxon>
        <taxon>Campylobacterota</taxon>
        <taxon>Epsilonproteobacteria</taxon>
        <taxon>Campylobacterales</taxon>
        <taxon>Campylobacteraceae</taxon>
        <taxon>Campylobacter</taxon>
    </lineage>
</organism>
<dbReference type="STRING" id="1244083.CSUNSWCD_730"/>
<gene>
    <name evidence="1" type="ORF">CSUNSWCD_730</name>
</gene>
<dbReference type="EMBL" id="AMZQ01000011">
    <property type="protein sequence ID" value="EKU10656.1"/>
    <property type="molecule type" value="Genomic_DNA"/>
</dbReference>
<sequence>MPFAKSVSLGCWVKFADKFKVQKLVKFKNKARFYGRNRQIL</sequence>
<dbReference type="AlphaFoldDB" id="M5IPK1"/>
<reference evidence="1 2" key="1">
    <citation type="journal article" date="2013" name="Genome Announc.">
        <title>Genome Sequence of Campylobacter showae UNSWCD, Isolated from a Patient with Crohn's Disease.</title>
        <authorList>
            <person name="Tay A.P."/>
            <person name="Kaakoush N.O."/>
            <person name="Deshpande N.P."/>
            <person name="Chen Z."/>
            <person name="Mitchell H."/>
            <person name="Wilkins M.R."/>
        </authorList>
    </citation>
    <scope>NUCLEOTIDE SEQUENCE [LARGE SCALE GENOMIC DNA]</scope>
    <source>
        <strain evidence="1 2">CSUNSWCD</strain>
    </source>
</reference>
<comment type="caution">
    <text evidence="1">The sequence shown here is derived from an EMBL/GenBank/DDBJ whole genome shotgun (WGS) entry which is preliminary data.</text>
</comment>
<name>M5IPK1_9BACT</name>